<organism evidence="1 2">
    <name type="scientific">Rhizophagus clarus</name>
    <dbReference type="NCBI Taxonomy" id="94130"/>
    <lineage>
        <taxon>Eukaryota</taxon>
        <taxon>Fungi</taxon>
        <taxon>Fungi incertae sedis</taxon>
        <taxon>Mucoromycota</taxon>
        <taxon>Glomeromycotina</taxon>
        <taxon>Glomeromycetes</taxon>
        <taxon>Glomerales</taxon>
        <taxon>Glomeraceae</taxon>
        <taxon>Rhizophagus</taxon>
    </lineage>
</organism>
<proteinExistence type="predicted"/>
<keyword evidence="2" id="KW-1185">Reference proteome</keyword>
<comment type="caution">
    <text evidence="1">The sequence shown here is derived from an EMBL/GenBank/DDBJ whole genome shotgun (WGS) entry which is preliminary data.</text>
</comment>
<dbReference type="Proteomes" id="UP000247702">
    <property type="component" value="Unassembled WGS sequence"/>
</dbReference>
<evidence type="ECO:0000313" key="1">
    <source>
        <dbReference type="EMBL" id="GBC10164.1"/>
    </source>
</evidence>
<protein>
    <submittedName>
        <fullName evidence="1">Uncharacterized protein</fullName>
    </submittedName>
</protein>
<name>A0A2Z6S4B1_9GLOM</name>
<dbReference type="EMBL" id="BEXD01004359">
    <property type="protein sequence ID" value="GBC10164.1"/>
    <property type="molecule type" value="Genomic_DNA"/>
</dbReference>
<sequence>MSNVTHKYISWWYALARRNSYCEQIIHFWRGQITAINYTDPRQLYPETNASMQLVTQSILAPKTTVATLPRNKCDHAARNSIDLCAEDVYVVGLLAWDHGYKLYRSVATLPETNATMQPIRGNSTLKQMRPCSPSVATLP</sequence>
<gene>
    <name evidence="1" type="ORF">RclHR1_00940005</name>
</gene>
<dbReference type="AlphaFoldDB" id="A0A2Z6S4B1"/>
<evidence type="ECO:0000313" key="2">
    <source>
        <dbReference type="Proteomes" id="UP000247702"/>
    </source>
</evidence>
<accession>A0A2Z6S4B1</accession>
<reference evidence="1 2" key="1">
    <citation type="submission" date="2017-11" db="EMBL/GenBank/DDBJ databases">
        <title>The genome of Rhizophagus clarus HR1 reveals common genetic basis of auxotrophy among arbuscular mycorrhizal fungi.</title>
        <authorList>
            <person name="Kobayashi Y."/>
        </authorList>
    </citation>
    <scope>NUCLEOTIDE SEQUENCE [LARGE SCALE GENOMIC DNA]</scope>
    <source>
        <strain evidence="1 2">HR1</strain>
    </source>
</reference>